<dbReference type="InterPro" id="IPR021158">
    <property type="entry name" value="Pept_M10A_Zn_BS"/>
</dbReference>
<keyword evidence="6" id="KW-0479">Metal-binding</keyword>
<protein>
    <recommendedName>
        <fullName evidence="13">Peptidase metallopeptidase domain-containing protein</fullName>
    </recommendedName>
</protein>
<evidence type="ECO:0000256" key="1">
    <source>
        <dbReference type="ARBA" id="ARBA00001947"/>
    </source>
</evidence>
<keyword evidence="4" id="KW-0325">Glycoprotein</keyword>
<keyword evidence="8" id="KW-0378">Hydrolase</keyword>
<dbReference type="Gene3D" id="3.40.390.10">
    <property type="entry name" value="Collagenase (Catalytic Domain)"/>
    <property type="match status" value="1"/>
</dbReference>
<comment type="similarity">
    <text evidence="3">Belongs to the peptidase M10A family. Matrix metalloproteinases (MMPs) subfamily.</text>
</comment>
<name>A0ABR2BPV6_9ROSI</name>
<keyword evidence="15" id="KW-1185">Reference proteome</keyword>
<dbReference type="CDD" id="cd04278">
    <property type="entry name" value="ZnMc_MMP"/>
    <property type="match status" value="1"/>
</dbReference>
<keyword evidence="4" id="KW-0449">Lipoprotein</keyword>
<feature type="transmembrane region" description="Helical" evidence="12">
    <location>
        <begin position="52"/>
        <end position="74"/>
    </location>
</feature>
<keyword evidence="12" id="KW-1133">Transmembrane helix</keyword>
<evidence type="ECO:0000313" key="15">
    <source>
        <dbReference type="Proteomes" id="UP001472677"/>
    </source>
</evidence>
<keyword evidence="10" id="KW-0482">Metalloprotease</keyword>
<evidence type="ECO:0000256" key="7">
    <source>
        <dbReference type="ARBA" id="ARBA00022729"/>
    </source>
</evidence>
<comment type="cofactor">
    <cofactor evidence="1">
        <name>Zn(2+)</name>
        <dbReference type="ChEBI" id="CHEBI:29105"/>
    </cofactor>
</comment>
<keyword evidence="9" id="KW-0862">Zinc</keyword>
<evidence type="ECO:0000256" key="10">
    <source>
        <dbReference type="ARBA" id="ARBA00023049"/>
    </source>
</evidence>
<keyword evidence="12" id="KW-0812">Transmembrane</keyword>
<evidence type="ECO:0000256" key="4">
    <source>
        <dbReference type="ARBA" id="ARBA00022622"/>
    </source>
</evidence>
<dbReference type="PANTHER" id="PTHR10201:SF268">
    <property type="entry name" value="PEPTIDASE METALLOPEPTIDASE DOMAIN-CONTAINING PROTEIN"/>
    <property type="match status" value="1"/>
</dbReference>
<feature type="domain" description="Peptidase metallopeptidase" evidence="13">
    <location>
        <begin position="189"/>
        <end position="348"/>
    </location>
</feature>
<evidence type="ECO:0000256" key="11">
    <source>
        <dbReference type="ARBA" id="ARBA00023145"/>
    </source>
</evidence>
<evidence type="ECO:0000313" key="14">
    <source>
        <dbReference type="EMBL" id="KAK8509189.1"/>
    </source>
</evidence>
<dbReference type="SUPFAM" id="SSF47090">
    <property type="entry name" value="PGBD-like"/>
    <property type="match status" value="1"/>
</dbReference>
<reference evidence="14 15" key="1">
    <citation type="journal article" date="2024" name="G3 (Bethesda)">
        <title>Genome assembly of Hibiscus sabdariffa L. provides insights into metabolisms of medicinal natural products.</title>
        <authorList>
            <person name="Kim T."/>
        </authorList>
    </citation>
    <scope>NUCLEOTIDE SEQUENCE [LARGE SCALE GENOMIC DNA]</scope>
    <source>
        <strain evidence="14">TK-2024</strain>
        <tissue evidence="14">Old leaves</tissue>
    </source>
</reference>
<gene>
    <name evidence="14" type="ORF">V6N12_018275</name>
</gene>
<dbReference type="SUPFAM" id="SSF55486">
    <property type="entry name" value="Metalloproteases ('zincins'), catalytic domain"/>
    <property type="match status" value="1"/>
</dbReference>
<dbReference type="PRINTS" id="PR00138">
    <property type="entry name" value="MATRIXIN"/>
</dbReference>
<evidence type="ECO:0000256" key="12">
    <source>
        <dbReference type="SAM" id="Phobius"/>
    </source>
</evidence>
<sequence length="348" mass="38969">MAKFLCIDGKEKVHDDFLGINRRENKHQNMLQNILQFLHILLAMATRFSYQLFGAVLVLVLFLLHPFVAESGLIKPESLRDLKQAQKGDVVNGINQVKQFLGAFGYYPRGTDPLDDEFDDALEAGLGAFQQVYHLKVTGKIDPDTIKAMAAPRCGVPDVSGVNRASNGHGHGHGHGMFYFVANYSFFPGNPRWSRYQLTYNFLPDSVQVVNFQDLRGLIARAFQKWASVSPFRFTEVAQGTRADIKIGFYRRDHGDGYPFDGPGGVLAHAFSPEDGRFHYDAEENWSTNPTGSQVDLESVAVHEIGHNLGLGHSEDRNAIMFPTFQVGTTKRNLGQDDINGLRALYRY</sequence>
<keyword evidence="4" id="KW-0336">GPI-anchor</keyword>
<accession>A0ABR2BPV6</accession>
<dbReference type="InterPro" id="IPR036365">
    <property type="entry name" value="PGBD-like_sf"/>
</dbReference>
<proteinExistence type="inferred from homology"/>
<dbReference type="PANTHER" id="PTHR10201">
    <property type="entry name" value="MATRIX METALLOPROTEINASE"/>
    <property type="match status" value="1"/>
</dbReference>
<evidence type="ECO:0000256" key="3">
    <source>
        <dbReference type="ARBA" id="ARBA00009614"/>
    </source>
</evidence>
<evidence type="ECO:0000256" key="8">
    <source>
        <dbReference type="ARBA" id="ARBA00022801"/>
    </source>
</evidence>
<dbReference type="PIRSF" id="PIRSF001191">
    <property type="entry name" value="Peptidase_M10A_matrix"/>
    <property type="match status" value="1"/>
</dbReference>
<dbReference type="InterPro" id="IPR006026">
    <property type="entry name" value="Peptidase_Metallo"/>
</dbReference>
<evidence type="ECO:0000256" key="2">
    <source>
        <dbReference type="ARBA" id="ARBA00004471"/>
    </source>
</evidence>
<comment type="caution">
    <text evidence="14">The sequence shown here is derived from an EMBL/GenBank/DDBJ whole genome shotgun (WGS) entry which is preliminary data.</text>
</comment>
<keyword evidence="7" id="KW-0732">Signal</keyword>
<evidence type="ECO:0000259" key="13">
    <source>
        <dbReference type="SMART" id="SM00235"/>
    </source>
</evidence>
<dbReference type="EMBL" id="JBBPBM010000093">
    <property type="protein sequence ID" value="KAK8509189.1"/>
    <property type="molecule type" value="Genomic_DNA"/>
</dbReference>
<keyword evidence="11" id="KW-0865">Zymogen</keyword>
<evidence type="ECO:0000256" key="5">
    <source>
        <dbReference type="ARBA" id="ARBA00022670"/>
    </source>
</evidence>
<dbReference type="InterPro" id="IPR001818">
    <property type="entry name" value="Pept_M10_metallopeptidase"/>
</dbReference>
<dbReference type="InterPro" id="IPR021190">
    <property type="entry name" value="Pept_M10A"/>
</dbReference>
<dbReference type="InterPro" id="IPR024079">
    <property type="entry name" value="MetalloPept_cat_dom_sf"/>
</dbReference>
<dbReference type="Pfam" id="PF01471">
    <property type="entry name" value="PG_binding_1"/>
    <property type="match status" value="1"/>
</dbReference>
<keyword evidence="5" id="KW-0645">Protease</keyword>
<dbReference type="InterPro" id="IPR033739">
    <property type="entry name" value="M10A_MMP"/>
</dbReference>
<dbReference type="Proteomes" id="UP001472677">
    <property type="component" value="Unassembled WGS sequence"/>
</dbReference>
<organism evidence="14 15">
    <name type="scientific">Hibiscus sabdariffa</name>
    <name type="common">roselle</name>
    <dbReference type="NCBI Taxonomy" id="183260"/>
    <lineage>
        <taxon>Eukaryota</taxon>
        <taxon>Viridiplantae</taxon>
        <taxon>Streptophyta</taxon>
        <taxon>Embryophyta</taxon>
        <taxon>Tracheophyta</taxon>
        <taxon>Spermatophyta</taxon>
        <taxon>Magnoliopsida</taxon>
        <taxon>eudicotyledons</taxon>
        <taxon>Gunneridae</taxon>
        <taxon>Pentapetalae</taxon>
        <taxon>rosids</taxon>
        <taxon>malvids</taxon>
        <taxon>Malvales</taxon>
        <taxon>Malvaceae</taxon>
        <taxon>Malvoideae</taxon>
        <taxon>Hibiscus</taxon>
    </lineage>
</organism>
<evidence type="ECO:0000256" key="9">
    <source>
        <dbReference type="ARBA" id="ARBA00022833"/>
    </source>
</evidence>
<dbReference type="InterPro" id="IPR002477">
    <property type="entry name" value="Peptidoglycan-bd-like"/>
</dbReference>
<comment type="subcellular location">
    <subcellularLocation>
        <location evidence="2">Cell membrane</location>
        <topology evidence="2">Lipid-anchor</topology>
        <topology evidence="2">GPI-anchor</topology>
        <orientation evidence="2">Extracellular side</orientation>
    </subcellularLocation>
</comment>
<keyword evidence="12" id="KW-0472">Membrane</keyword>
<dbReference type="Pfam" id="PF00413">
    <property type="entry name" value="Peptidase_M10"/>
    <property type="match status" value="1"/>
</dbReference>
<dbReference type="SMART" id="SM00235">
    <property type="entry name" value="ZnMc"/>
    <property type="match status" value="1"/>
</dbReference>
<dbReference type="PROSITE" id="PS00546">
    <property type="entry name" value="CYSTEINE_SWITCH"/>
    <property type="match status" value="1"/>
</dbReference>
<evidence type="ECO:0000256" key="6">
    <source>
        <dbReference type="ARBA" id="ARBA00022723"/>
    </source>
</evidence>